<dbReference type="Proteomes" id="UP000000709">
    <property type="component" value="Unassembled WGS sequence"/>
</dbReference>
<dbReference type="Gene3D" id="3.60.130.10">
    <property type="entry name" value="Clavaminate synthase-like"/>
    <property type="match status" value="1"/>
</dbReference>
<dbReference type="EMBL" id="GL996501">
    <property type="protein sequence ID" value="EGW32747.1"/>
    <property type="molecule type" value="Genomic_DNA"/>
</dbReference>
<gene>
    <name evidence="8" type="ORF">SPAPADRAFT_70744</name>
</gene>
<dbReference type="PANTHER" id="PTHR30468:SF1">
    <property type="entry name" value="ALPHA-KETOGLUTARATE-DEPENDENT SULFONATE DIOXYGENASE"/>
    <property type="match status" value="1"/>
</dbReference>
<evidence type="ECO:0000256" key="5">
    <source>
        <dbReference type="ARBA" id="ARBA00023002"/>
    </source>
</evidence>
<dbReference type="SUPFAM" id="SSF51197">
    <property type="entry name" value="Clavaminate synthase-like"/>
    <property type="match status" value="1"/>
</dbReference>
<keyword evidence="4" id="KW-0223">Dioxygenase</keyword>
<evidence type="ECO:0000313" key="9">
    <source>
        <dbReference type="Proteomes" id="UP000000709"/>
    </source>
</evidence>
<dbReference type="InParanoid" id="G3AM42"/>
<evidence type="ECO:0000259" key="7">
    <source>
        <dbReference type="Pfam" id="PF02668"/>
    </source>
</evidence>
<comment type="cofactor">
    <cofactor evidence="1">
        <name>Fe(2+)</name>
        <dbReference type="ChEBI" id="CHEBI:29033"/>
    </cofactor>
</comment>
<dbReference type="GeneID" id="18875346"/>
<dbReference type="HOGENOM" id="CLU_036005_0_0_1"/>
<dbReference type="InterPro" id="IPR051323">
    <property type="entry name" value="AtsK-like"/>
</dbReference>
<dbReference type="eggNOG" id="ENOG502QT05">
    <property type="taxonomic scope" value="Eukaryota"/>
</dbReference>
<dbReference type="PANTHER" id="PTHR30468">
    <property type="entry name" value="ALPHA-KETOGLUTARATE-DEPENDENT SULFONATE DIOXYGENASE"/>
    <property type="match status" value="1"/>
</dbReference>
<dbReference type="OrthoDB" id="10257314at2759"/>
<name>G3AM42_SPAPN</name>
<keyword evidence="6" id="KW-0408">Iron</keyword>
<dbReference type="InterPro" id="IPR003819">
    <property type="entry name" value="TauD/TfdA-like"/>
</dbReference>
<dbReference type="KEGG" id="spaa:SPAPADRAFT_70744"/>
<organism evidence="9">
    <name type="scientific">Spathaspora passalidarum (strain NRRL Y-27907 / 11-Y1)</name>
    <dbReference type="NCBI Taxonomy" id="619300"/>
    <lineage>
        <taxon>Eukaryota</taxon>
        <taxon>Fungi</taxon>
        <taxon>Dikarya</taxon>
        <taxon>Ascomycota</taxon>
        <taxon>Saccharomycotina</taxon>
        <taxon>Pichiomycetes</taxon>
        <taxon>Debaryomycetaceae</taxon>
        <taxon>Spathaspora</taxon>
    </lineage>
</organism>
<keyword evidence="9" id="KW-1185">Reference proteome</keyword>
<dbReference type="OMA" id="FVDAYPK"/>
<dbReference type="RefSeq" id="XP_007374262.1">
    <property type="nucleotide sequence ID" value="XM_007374200.1"/>
</dbReference>
<proteinExistence type="inferred from homology"/>
<reference evidence="8 9" key="1">
    <citation type="journal article" date="2011" name="Proc. Natl. Acad. Sci. U.S.A.">
        <title>Comparative genomics of xylose-fermenting fungi for enhanced biofuel production.</title>
        <authorList>
            <person name="Wohlbach D.J."/>
            <person name="Kuo A."/>
            <person name="Sato T.K."/>
            <person name="Potts K.M."/>
            <person name="Salamov A.A."/>
            <person name="LaButti K.M."/>
            <person name="Sun H."/>
            <person name="Clum A."/>
            <person name="Pangilinan J.L."/>
            <person name="Lindquist E.A."/>
            <person name="Lucas S."/>
            <person name="Lapidus A."/>
            <person name="Jin M."/>
            <person name="Gunawan C."/>
            <person name="Balan V."/>
            <person name="Dale B.E."/>
            <person name="Jeffries T.W."/>
            <person name="Zinkel R."/>
            <person name="Barry K.W."/>
            <person name="Grigoriev I.V."/>
            <person name="Gasch A.P."/>
        </authorList>
    </citation>
    <scope>NUCLEOTIDE SEQUENCE [LARGE SCALE GENOMIC DNA]</scope>
    <source>
        <strain evidence="9">NRRL Y-27907 / 11-Y1</strain>
    </source>
</reference>
<dbReference type="AlphaFoldDB" id="G3AM42"/>
<dbReference type="GO" id="GO:0046872">
    <property type="term" value="F:metal ion binding"/>
    <property type="evidence" value="ECO:0007669"/>
    <property type="project" value="UniProtKB-KW"/>
</dbReference>
<dbReference type="GO" id="GO:0000907">
    <property type="term" value="F:sulfonate dioxygenase activity"/>
    <property type="evidence" value="ECO:0007669"/>
    <property type="project" value="TreeGrafter"/>
</dbReference>
<dbReference type="Pfam" id="PF02668">
    <property type="entry name" value="TauD"/>
    <property type="match status" value="1"/>
</dbReference>
<feature type="domain" description="TauD/TfdA-like" evidence="7">
    <location>
        <begin position="82"/>
        <end position="348"/>
    </location>
</feature>
<evidence type="ECO:0000313" key="8">
    <source>
        <dbReference type="EMBL" id="EGW32747.1"/>
    </source>
</evidence>
<sequence length="387" mass="42973">MAPVRYTQGPRGLYAGSKLETTAKGWVVVAPESASKVNKEVHAYLPTWNKDEHYEPYKFHEYHDPALRADPSFPNLLANAETKNISPKLGTEIKGVQLSQLSDAGRDELALLVHQRGVLVFRDQDFVSKGPQHFVDYVKYFGNPHIHPTSGRPQEIANIHVVLSGDTKEDPYNARTNLVGFHSDVSYELQPPGISFLTVTNLPAGGGGDTVFIDSAEAYNRLSPIFREKLEGLKAIHSAVNQANGALSKGSVVRRHPVENAHPIVRTTPLGKKVLFVNRGFTRRIEGLKVEESDAILDFLFDHVAKAHDLQIRANWEKNTVVVFDNRIVNHSAIVDFDTTESRLIARASAQAERPIGDLKDLNKPAESHLFEGPEYLGNKLEDLKLA</sequence>
<evidence type="ECO:0000256" key="3">
    <source>
        <dbReference type="ARBA" id="ARBA00022723"/>
    </source>
</evidence>
<comment type="similarity">
    <text evidence="2">Belongs to the TfdA dioxygenase family.</text>
</comment>
<dbReference type="GO" id="GO:0005737">
    <property type="term" value="C:cytoplasm"/>
    <property type="evidence" value="ECO:0007669"/>
    <property type="project" value="TreeGrafter"/>
</dbReference>
<accession>G3AM42</accession>
<keyword evidence="3" id="KW-0479">Metal-binding</keyword>
<evidence type="ECO:0000256" key="6">
    <source>
        <dbReference type="ARBA" id="ARBA00023004"/>
    </source>
</evidence>
<dbReference type="FunFam" id="3.60.130.10:FF:000003">
    <property type="entry name" value="Alpha-ketoglutarate-dependent taurine dioxygenase"/>
    <property type="match status" value="1"/>
</dbReference>
<dbReference type="InterPro" id="IPR042098">
    <property type="entry name" value="TauD-like_sf"/>
</dbReference>
<protein>
    <recommendedName>
        <fullName evidence="7">TauD/TfdA-like domain-containing protein</fullName>
    </recommendedName>
</protein>
<dbReference type="GO" id="GO:0044273">
    <property type="term" value="P:sulfur compound catabolic process"/>
    <property type="evidence" value="ECO:0007669"/>
    <property type="project" value="TreeGrafter"/>
</dbReference>
<keyword evidence="5" id="KW-0560">Oxidoreductase</keyword>
<evidence type="ECO:0000256" key="4">
    <source>
        <dbReference type="ARBA" id="ARBA00022964"/>
    </source>
</evidence>
<evidence type="ECO:0000256" key="2">
    <source>
        <dbReference type="ARBA" id="ARBA00005896"/>
    </source>
</evidence>
<evidence type="ECO:0000256" key="1">
    <source>
        <dbReference type="ARBA" id="ARBA00001954"/>
    </source>
</evidence>